<dbReference type="OrthoDB" id="793718at2"/>
<dbReference type="AlphaFoldDB" id="A0A563UEJ2"/>
<dbReference type="Proteomes" id="UP000320042">
    <property type="component" value="Unassembled WGS sequence"/>
</dbReference>
<name>A0A563UEJ2_9SPHI</name>
<evidence type="ECO:0000313" key="2">
    <source>
        <dbReference type="Proteomes" id="UP000320042"/>
    </source>
</evidence>
<organism evidence="1 2">
    <name type="scientific">Mucilaginibacter pallidiroseus</name>
    <dbReference type="NCBI Taxonomy" id="2599295"/>
    <lineage>
        <taxon>Bacteria</taxon>
        <taxon>Pseudomonadati</taxon>
        <taxon>Bacteroidota</taxon>
        <taxon>Sphingobacteriia</taxon>
        <taxon>Sphingobacteriales</taxon>
        <taxon>Sphingobacteriaceae</taxon>
        <taxon>Mucilaginibacter</taxon>
    </lineage>
</organism>
<accession>A0A563UEJ2</accession>
<sequence length="142" mass="16053">MQGSGQAYLQGEWLQDTSALQKRLVTYSLYNLKFTCDSFFVGMQSYTSVNHGDDSCVVNGRWAEYAKGVYEQKNDTIHLKGLFSNANGSYKVPNGCFRSGVYEEFFKVSKLTDSTLRFSPTSSVIPFNTHLVKRYTCNPKPL</sequence>
<gene>
    <name evidence="1" type="ORF">FPZ43_07525</name>
</gene>
<keyword evidence="2" id="KW-1185">Reference proteome</keyword>
<proteinExistence type="predicted"/>
<evidence type="ECO:0000313" key="1">
    <source>
        <dbReference type="EMBL" id="TWR29703.1"/>
    </source>
</evidence>
<reference evidence="1 2" key="1">
    <citation type="submission" date="2019-07" db="EMBL/GenBank/DDBJ databases">
        <authorList>
            <person name="Kim J."/>
        </authorList>
    </citation>
    <scope>NUCLEOTIDE SEQUENCE [LARGE SCALE GENOMIC DNA]</scope>
    <source>
        <strain evidence="2">dk17</strain>
    </source>
</reference>
<dbReference type="EMBL" id="VOEJ01000003">
    <property type="protein sequence ID" value="TWR29703.1"/>
    <property type="molecule type" value="Genomic_DNA"/>
</dbReference>
<comment type="caution">
    <text evidence="1">The sequence shown here is derived from an EMBL/GenBank/DDBJ whole genome shotgun (WGS) entry which is preliminary data.</text>
</comment>
<dbReference type="RefSeq" id="WP_146381258.1">
    <property type="nucleotide sequence ID" value="NZ_VOEJ01000003.1"/>
</dbReference>
<protein>
    <submittedName>
        <fullName evidence="1">Fumarate hydratase</fullName>
    </submittedName>
</protein>